<dbReference type="Pfam" id="PF05257">
    <property type="entry name" value="CHAP"/>
    <property type="match status" value="1"/>
</dbReference>
<evidence type="ECO:0000259" key="1">
    <source>
        <dbReference type="PROSITE" id="PS50911"/>
    </source>
</evidence>
<dbReference type="RefSeq" id="WP_011783055.1">
    <property type="nucleotide sequence ID" value="NC_008726.1"/>
</dbReference>
<dbReference type="KEGG" id="mva:Mvan_5951"/>
<feature type="domain" description="Peptidase C51" evidence="1">
    <location>
        <begin position="54"/>
        <end position="186"/>
    </location>
</feature>
<dbReference type="SUPFAM" id="SSF54001">
    <property type="entry name" value="Cysteine proteinases"/>
    <property type="match status" value="1"/>
</dbReference>
<reference evidence="2" key="1">
    <citation type="submission" date="2006-12" db="EMBL/GenBank/DDBJ databases">
        <title>Complete sequence of Mycobacterium vanbaalenii PYR-1.</title>
        <authorList>
            <consortium name="US DOE Joint Genome Institute"/>
            <person name="Copeland A."/>
            <person name="Lucas S."/>
            <person name="Lapidus A."/>
            <person name="Barry K."/>
            <person name="Detter J.C."/>
            <person name="Glavina del Rio T."/>
            <person name="Hammon N."/>
            <person name="Israni S."/>
            <person name="Dalin E."/>
            <person name="Tice H."/>
            <person name="Pitluck S."/>
            <person name="Singan V."/>
            <person name="Schmutz J."/>
            <person name="Larimer F."/>
            <person name="Land M."/>
            <person name="Hauser L."/>
            <person name="Kyrpides N."/>
            <person name="Anderson I.J."/>
            <person name="Miller C."/>
            <person name="Richardson P."/>
        </authorList>
    </citation>
    <scope>NUCLEOTIDE SEQUENCE [LARGE SCALE GENOMIC DNA]</scope>
    <source>
        <strain evidence="2">PYR-1</strain>
    </source>
</reference>
<organism evidence="2 3">
    <name type="scientific">Mycolicibacterium vanbaalenii (strain DSM 7251 / JCM 13017 / BCRC 16820 / KCTC 9966 / NRRL B-24157 / PYR-1)</name>
    <name type="common">Mycobacterium vanbaalenii</name>
    <dbReference type="NCBI Taxonomy" id="350058"/>
    <lineage>
        <taxon>Bacteria</taxon>
        <taxon>Bacillati</taxon>
        <taxon>Actinomycetota</taxon>
        <taxon>Actinomycetes</taxon>
        <taxon>Mycobacteriales</taxon>
        <taxon>Mycobacteriaceae</taxon>
        <taxon>Mycolicibacterium</taxon>
    </lineage>
</organism>
<dbReference type="STRING" id="350058.Mvan_5951"/>
<dbReference type="EMBL" id="CP000511">
    <property type="protein sequence ID" value="ABM16710.1"/>
    <property type="molecule type" value="Genomic_DNA"/>
</dbReference>
<dbReference type="InterPro" id="IPR007921">
    <property type="entry name" value="CHAP_dom"/>
</dbReference>
<accession>A1THR0</accession>
<dbReference type="Gene3D" id="3.90.1720.10">
    <property type="entry name" value="endopeptidase domain like (from Nostoc punctiforme)"/>
    <property type="match status" value="1"/>
</dbReference>
<evidence type="ECO:0000313" key="2">
    <source>
        <dbReference type="EMBL" id="ABM16710.1"/>
    </source>
</evidence>
<dbReference type="AlphaFoldDB" id="A1THR0"/>
<name>A1THR0_MYCVP</name>
<gene>
    <name evidence="2" type="ordered locus">Mvan_5951</name>
</gene>
<dbReference type="PROSITE" id="PS50911">
    <property type="entry name" value="CHAP"/>
    <property type="match status" value="1"/>
</dbReference>
<dbReference type="eggNOG" id="COG3942">
    <property type="taxonomic scope" value="Bacteria"/>
</dbReference>
<keyword evidence="3" id="KW-1185">Reference proteome</keyword>
<sequence>MAITCHPRGEVYNGGLYGRPTNIWNRLAGGGYVTDGMLETGSNDPVVPVCGGPPAPAAVTSGRSTGQTRSINAGVTGKCTWGAYQRSFEASGNRLYPALSGNARNWANSARATGWTVVDDAQPRSIVVFQPGVQGALANGHVAWVESTSQRSDGRYITLTEMNGAAGFNRWSSCTIKDVPGIARILLP</sequence>
<evidence type="ECO:0000313" key="3">
    <source>
        <dbReference type="Proteomes" id="UP000009159"/>
    </source>
</evidence>
<protein>
    <submittedName>
        <fullName evidence="2">CHAP domain containing protein</fullName>
    </submittedName>
</protein>
<dbReference type="InterPro" id="IPR038765">
    <property type="entry name" value="Papain-like_cys_pep_sf"/>
</dbReference>
<dbReference type="HOGENOM" id="CLU_092329_0_0_11"/>
<proteinExistence type="predicted"/>
<dbReference type="Proteomes" id="UP000009159">
    <property type="component" value="Chromosome"/>
</dbReference>